<gene>
    <name evidence="1" type="ORF">TNIN_497801</name>
</gene>
<evidence type="ECO:0000313" key="2">
    <source>
        <dbReference type="Proteomes" id="UP000886998"/>
    </source>
</evidence>
<dbReference type="AlphaFoldDB" id="A0A8X6XCH5"/>
<dbReference type="EMBL" id="BMAV01007943">
    <property type="protein sequence ID" value="GFY51217.1"/>
    <property type="molecule type" value="Genomic_DNA"/>
</dbReference>
<evidence type="ECO:0000313" key="1">
    <source>
        <dbReference type="EMBL" id="GFY51217.1"/>
    </source>
</evidence>
<dbReference type="Proteomes" id="UP000886998">
    <property type="component" value="Unassembled WGS sequence"/>
</dbReference>
<keyword evidence="2" id="KW-1185">Reference proteome</keyword>
<dbReference type="OrthoDB" id="10295725at2759"/>
<organism evidence="1 2">
    <name type="scientific">Trichonephila inaurata madagascariensis</name>
    <dbReference type="NCBI Taxonomy" id="2747483"/>
    <lineage>
        <taxon>Eukaryota</taxon>
        <taxon>Metazoa</taxon>
        <taxon>Ecdysozoa</taxon>
        <taxon>Arthropoda</taxon>
        <taxon>Chelicerata</taxon>
        <taxon>Arachnida</taxon>
        <taxon>Araneae</taxon>
        <taxon>Araneomorphae</taxon>
        <taxon>Entelegynae</taxon>
        <taxon>Araneoidea</taxon>
        <taxon>Nephilidae</taxon>
        <taxon>Trichonephila</taxon>
        <taxon>Trichonephila inaurata</taxon>
    </lineage>
</organism>
<accession>A0A8X6XCH5</accession>
<proteinExistence type="predicted"/>
<sequence length="104" mass="11891">MSCFAVATGENKNFHMAIVCIVTTSGCVRLPTSLKLRNATKLRNRTFRNWNISEKMLHETVRDKINYSKTEAFRENTGTSEKSGVGKGSKKNIFFPEKTWKRTD</sequence>
<comment type="caution">
    <text evidence="1">The sequence shown here is derived from an EMBL/GenBank/DDBJ whole genome shotgun (WGS) entry which is preliminary data.</text>
</comment>
<protein>
    <submittedName>
        <fullName evidence="1">Uncharacterized protein</fullName>
    </submittedName>
</protein>
<reference evidence="1" key="1">
    <citation type="submission" date="2020-08" db="EMBL/GenBank/DDBJ databases">
        <title>Multicomponent nature underlies the extraordinary mechanical properties of spider dragline silk.</title>
        <authorList>
            <person name="Kono N."/>
            <person name="Nakamura H."/>
            <person name="Mori M."/>
            <person name="Yoshida Y."/>
            <person name="Ohtoshi R."/>
            <person name="Malay A.D."/>
            <person name="Moran D.A.P."/>
            <person name="Tomita M."/>
            <person name="Numata K."/>
            <person name="Arakawa K."/>
        </authorList>
    </citation>
    <scope>NUCLEOTIDE SEQUENCE</scope>
</reference>
<name>A0A8X6XCH5_9ARAC</name>